<name>A0ABD0W727_UMBPY</name>
<keyword evidence="5" id="KW-0539">Nucleus</keyword>
<dbReference type="AlphaFoldDB" id="A0ABD0W727"/>
<comment type="subcellular location">
    <subcellularLocation>
        <location evidence="2">Cytoplasm</location>
    </subcellularLocation>
    <subcellularLocation>
        <location evidence="1">Nucleus</location>
    </subcellularLocation>
</comment>
<dbReference type="InterPro" id="IPR030312">
    <property type="entry name" value="IRAK1BP1"/>
</dbReference>
<dbReference type="Pfam" id="PF04402">
    <property type="entry name" value="SIMPL"/>
    <property type="match status" value="1"/>
</dbReference>
<dbReference type="Gene3D" id="3.30.110.170">
    <property type="entry name" value="Protein of unknown function (DUF541), domain 1"/>
    <property type="match status" value="1"/>
</dbReference>
<keyword evidence="4" id="KW-0963">Cytoplasm</keyword>
<evidence type="ECO:0000256" key="3">
    <source>
        <dbReference type="ARBA" id="ARBA00005509"/>
    </source>
</evidence>
<evidence type="ECO:0000256" key="6">
    <source>
        <dbReference type="SAM" id="MobiDB-lite"/>
    </source>
</evidence>
<keyword evidence="8" id="KW-1185">Reference proteome</keyword>
<protein>
    <recommendedName>
        <fullName evidence="9">Interleukin-1 receptor-associated kinase 1-binding protein 1</fullName>
    </recommendedName>
</protein>
<evidence type="ECO:0000313" key="8">
    <source>
        <dbReference type="Proteomes" id="UP001557470"/>
    </source>
</evidence>
<comment type="similarity">
    <text evidence="3">Belongs to the IRAK1BP1 family.</text>
</comment>
<evidence type="ECO:0000256" key="2">
    <source>
        <dbReference type="ARBA" id="ARBA00004496"/>
    </source>
</evidence>
<evidence type="ECO:0000256" key="1">
    <source>
        <dbReference type="ARBA" id="ARBA00004123"/>
    </source>
</evidence>
<evidence type="ECO:0000256" key="5">
    <source>
        <dbReference type="ARBA" id="ARBA00023242"/>
    </source>
</evidence>
<dbReference type="GO" id="GO:0005634">
    <property type="term" value="C:nucleus"/>
    <property type="evidence" value="ECO:0007669"/>
    <property type="project" value="UniProtKB-SubCell"/>
</dbReference>
<proteinExistence type="inferred from homology"/>
<reference evidence="7 8" key="1">
    <citation type="submission" date="2024-06" db="EMBL/GenBank/DDBJ databases">
        <authorList>
            <person name="Pan Q."/>
            <person name="Wen M."/>
            <person name="Jouanno E."/>
            <person name="Zahm M."/>
            <person name="Klopp C."/>
            <person name="Cabau C."/>
            <person name="Louis A."/>
            <person name="Berthelot C."/>
            <person name="Parey E."/>
            <person name="Roest Crollius H."/>
            <person name="Montfort J."/>
            <person name="Robinson-Rechavi M."/>
            <person name="Bouchez O."/>
            <person name="Lampietro C."/>
            <person name="Lopez Roques C."/>
            <person name="Donnadieu C."/>
            <person name="Postlethwait J."/>
            <person name="Bobe J."/>
            <person name="Verreycken H."/>
            <person name="Guiguen Y."/>
        </authorList>
    </citation>
    <scope>NUCLEOTIDE SEQUENCE [LARGE SCALE GENOMIC DNA]</scope>
    <source>
        <strain evidence="7">Up_M1</strain>
        <tissue evidence="7">Testis</tissue>
    </source>
</reference>
<dbReference type="Gene3D" id="3.30.70.2970">
    <property type="entry name" value="Protein of unknown function (DUF541), domain 2"/>
    <property type="match status" value="1"/>
</dbReference>
<dbReference type="PANTHER" id="PTHR18842:SF2">
    <property type="entry name" value="INTERLEUKIN-1 RECEPTOR-ASSOCIATED KINASE 1-BINDING PROTEIN 1"/>
    <property type="match status" value="1"/>
</dbReference>
<feature type="region of interest" description="Disordered" evidence="6">
    <location>
        <begin position="200"/>
        <end position="229"/>
    </location>
</feature>
<organism evidence="7 8">
    <name type="scientific">Umbra pygmaea</name>
    <name type="common">Eastern mudminnow</name>
    <dbReference type="NCBI Taxonomy" id="75934"/>
    <lineage>
        <taxon>Eukaryota</taxon>
        <taxon>Metazoa</taxon>
        <taxon>Chordata</taxon>
        <taxon>Craniata</taxon>
        <taxon>Vertebrata</taxon>
        <taxon>Euteleostomi</taxon>
        <taxon>Actinopterygii</taxon>
        <taxon>Neopterygii</taxon>
        <taxon>Teleostei</taxon>
        <taxon>Protacanthopterygii</taxon>
        <taxon>Esociformes</taxon>
        <taxon>Umbridae</taxon>
        <taxon>Umbra</taxon>
    </lineage>
</organism>
<dbReference type="PANTHER" id="PTHR18842">
    <property type="entry name" value="INTERLEUKIN-1 RECEPTOR-ASSOCIATED KINASE 1-BINDING PROTEIN 1"/>
    <property type="match status" value="1"/>
</dbReference>
<evidence type="ECO:0000313" key="7">
    <source>
        <dbReference type="EMBL" id="KAL0967142.1"/>
    </source>
</evidence>
<feature type="compositionally biased region" description="Basic and acidic residues" evidence="6">
    <location>
        <begin position="204"/>
        <end position="226"/>
    </location>
</feature>
<comment type="caution">
    <text evidence="7">The sequence shown here is derived from an EMBL/GenBank/DDBJ whole genome shotgun (WGS) entry which is preliminary data.</text>
</comment>
<accession>A0ABD0W727</accession>
<gene>
    <name evidence="7" type="ORF">UPYG_G00248350</name>
</gene>
<sequence length="253" mass="28293">MASPSRVFAALLPAAEDVYREENEPGMGRYRGTIQRNIQRTQNTAREVHVTGSAEISCAADRATLSVSVTNSKETVNDVTNSISRRVEYILQTLRQHDVKEEDVTVRRHIYRAEDLFTIDAQVTAVFSDFVKMDSVCVVLLEKLSHSVCVSKPQYYHSQECLSLLRRRVCVAAVENARLKASEVCSLLGQTLGLPLQVTEEEATETRTEGSVDGRIEGEEGGREGGRQPSLTATCRVFVTFNLRLKDKTRKRL</sequence>
<dbReference type="InterPro" id="IPR007497">
    <property type="entry name" value="SIMPL/DUF541"/>
</dbReference>
<dbReference type="Proteomes" id="UP001557470">
    <property type="component" value="Unassembled WGS sequence"/>
</dbReference>
<evidence type="ECO:0000256" key="4">
    <source>
        <dbReference type="ARBA" id="ARBA00022490"/>
    </source>
</evidence>
<evidence type="ECO:0008006" key="9">
    <source>
        <dbReference type="Google" id="ProtNLM"/>
    </source>
</evidence>
<dbReference type="EMBL" id="JAGEUA010000008">
    <property type="protein sequence ID" value="KAL0967142.1"/>
    <property type="molecule type" value="Genomic_DNA"/>
</dbReference>
<dbReference type="GO" id="GO:0005737">
    <property type="term" value="C:cytoplasm"/>
    <property type="evidence" value="ECO:0007669"/>
    <property type="project" value="UniProtKB-SubCell"/>
</dbReference>